<feature type="compositionally biased region" description="Low complexity" evidence="1">
    <location>
        <begin position="13"/>
        <end position="28"/>
    </location>
</feature>
<comment type="caution">
    <text evidence="2">The sequence shown here is derived from an EMBL/GenBank/DDBJ whole genome shotgun (WGS) entry which is preliminary data.</text>
</comment>
<sequence length="69" mass="7726">MSDENQTTKPLITSKLSRSSSNSSKTNAKTVTNNKLFVTGLLNLDEIAIKEYFAKFGSIDDWVIIKERS</sequence>
<dbReference type="AlphaFoldDB" id="A0A820TEL4"/>
<dbReference type="Proteomes" id="UP000663881">
    <property type="component" value="Unassembled WGS sequence"/>
</dbReference>
<gene>
    <name evidence="2" type="ORF">OKA104_LOCUS54906</name>
</gene>
<feature type="compositionally biased region" description="Polar residues" evidence="1">
    <location>
        <begin position="1"/>
        <end position="11"/>
    </location>
</feature>
<evidence type="ECO:0000256" key="1">
    <source>
        <dbReference type="SAM" id="MobiDB-lite"/>
    </source>
</evidence>
<dbReference type="EMBL" id="CAJOAY010037562">
    <property type="protein sequence ID" value="CAF4464832.1"/>
    <property type="molecule type" value="Genomic_DNA"/>
</dbReference>
<organism evidence="2 3">
    <name type="scientific">Adineta steineri</name>
    <dbReference type="NCBI Taxonomy" id="433720"/>
    <lineage>
        <taxon>Eukaryota</taxon>
        <taxon>Metazoa</taxon>
        <taxon>Spiralia</taxon>
        <taxon>Gnathifera</taxon>
        <taxon>Rotifera</taxon>
        <taxon>Eurotatoria</taxon>
        <taxon>Bdelloidea</taxon>
        <taxon>Adinetida</taxon>
        <taxon>Adinetidae</taxon>
        <taxon>Adineta</taxon>
    </lineage>
</organism>
<evidence type="ECO:0000313" key="3">
    <source>
        <dbReference type="Proteomes" id="UP000663881"/>
    </source>
</evidence>
<reference evidence="2" key="1">
    <citation type="submission" date="2021-02" db="EMBL/GenBank/DDBJ databases">
        <authorList>
            <person name="Nowell W R."/>
        </authorList>
    </citation>
    <scope>NUCLEOTIDE SEQUENCE</scope>
</reference>
<proteinExistence type="predicted"/>
<feature type="region of interest" description="Disordered" evidence="1">
    <location>
        <begin position="1"/>
        <end position="28"/>
    </location>
</feature>
<name>A0A820TEL4_9BILA</name>
<dbReference type="GO" id="GO:0003676">
    <property type="term" value="F:nucleic acid binding"/>
    <property type="evidence" value="ECO:0007669"/>
    <property type="project" value="InterPro"/>
</dbReference>
<evidence type="ECO:0000313" key="2">
    <source>
        <dbReference type="EMBL" id="CAF4464832.1"/>
    </source>
</evidence>
<feature type="non-terminal residue" evidence="2">
    <location>
        <position position="69"/>
    </location>
</feature>
<dbReference type="SUPFAM" id="SSF54928">
    <property type="entry name" value="RNA-binding domain, RBD"/>
    <property type="match status" value="1"/>
</dbReference>
<protein>
    <submittedName>
        <fullName evidence="2">Uncharacterized protein</fullName>
    </submittedName>
</protein>
<dbReference type="InterPro" id="IPR035979">
    <property type="entry name" value="RBD_domain_sf"/>
</dbReference>
<dbReference type="InterPro" id="IPR012677">
    <property type="entry name" value="Nucleotide-bd_a/b_plait_sf"/>
</dbReference>
<dbReference type="Gene3D" id="3.30.70.330">
    <property type="match status" value="1"/>
</dbReference>
<accession>A0A820TEL4</accession>